<evidence type="ECO:0000259" key="16">
    <source>
        <dbReference type="PROSITE" id="PS50235"/>
    </source>
</evidence>
<dbReference type="Gene3D" id="3.30.2230.10">
    <property type="entry name" value="DUSP-like"/>
    <property type="match status" value="1"/>
</dbReference>
<dbReference type="SUPFAM" id="SSF54001">
    <property type="entry name" value="Cysteine proteinases"/>
    <property type="match status" value="1"/>
</dbReference>
<evidence type="ECO:0000256" key="9">
    <source>
        <dbReference type="ARBA" id="ARBA00022801"/>
    </source>
</evidence>
<dbReference type="GO" id="GO:0006508">
    <property type="term" value="P:proteolysis"/>
    <property type="evidence" value="ECO:0007669"/>
    <property type="project" value="UniProtKB-KW"/>
</dbReference>
<dbReference type="PROSITE" id="PS50235">
    <property type="entry name" value="USP_3"/>
    <property type="match status" value="1"/>
</dbReference>
<keyword evidence="7 13" id="KW-0863">Zinc-finger</keyword>
<dbReference type="PROSITE" id="PS50199">
    <property type="entry name" value="ZF_RANBP2_2"/>
    <property type="match status" value="1"/>
</dbReference>
<dbReference type="PANTHER" id="PTHR24006:SF722">
    <property type="entry name" value="UBIQUITIN CARBOXYL-TERMINAL HYDROLASE 48"/>
    <property type="match status" value="1"/>
</dbReference>
<dbReference type="InterPro" id="IPR028889">
    <property type="entry name" value="USP"/>
</dbReference>
<dbReference type="InterPro" id="IPR044743">
    <property type="entry name" value="Ubl_USP48"/>
</dbReference>
<feature type="domain" description="DUSP" evidence="17">
    <location>
        <begin position="819"/>
        <end position="947"/>
    </location>
</feature>
<dbReference type="CDD" id="cd01795">
    <property type="entry name" value="Ubl_USP48"/>
    <property type="match status" value="1"/>
</dbReference>
<proteinExistence type="inferred from homology"/>
<dbReference type="SMART" id="SM00547">
    <property type="entry name" value="ZnF_RBZ"/>
    <property type="match status" value="1"/>
</dbReference>
<reference evidence="18 19" key="1">
    <citation type="journal article" date="2015" name="Genome Biol. Evol.">
        <title>Comparative Genomics of a Bacterivorous Green Alga Reveals Evolutionary Causalities and Consequences of Phago-Mixotrophic Mode of Nutrition.</title>
        <authorList>
            <person name="Burns J.A."/>
            <person name="Paasch A."/>
            <person name="Narechania A."/>
            <person name="Kim E."/>
        </authorList>
    </citation>
    <scope>NUCLEOTIDE SEQUENCE [LARGE SCALE GENOMIC DNA]</scope>
    <source>
        <strain evidence="18 19">PLY_AMNH</strain>
    </source>
</reference>
<dbReference type="GO" id="GO:0016579">
    <property type="term" value="P:protein deubiquitination"/>
    <property type="evidence" value="ECO:0007669"/>
    <property type="project" value="InterPro"/>
</dbReference>
<comment type="subcellular location">
    <subcellularLocation>
        <location evidence="2">Nucleus</location>
    </subcellularLocation>
</comment>
<keyword evidence="5" id="KW-0645">Protease</keyword>
<feature type="domain" description="DUSP" evidence="17">
    <location>
        <begin position="605"/>
        <end position="727"/>
    </location>
</feature>
<dbReference type="InterPro" id="IPR050164">
    <property type="entry name" value="Peptidase_C19"/>
</dbReference>
<evidence type="ECO:0000256" key="1">
    <source>
        <dbReference type="ARBA" id="ARBA00000707"/>
    </source>
</evidence>
<dbReference type="PANTHER" id="PTHR24006">
    <property type="entry name" value="UBIQUITIN CARBOXYL-TERMINAL HYDROLASE"/>
    <property type="match status" value="1"/>
</dbReference>
<keyword evidence="6" id="KW-0479">Metal-binding</keyword>
<dbReference type="SUPFAM" id="SSF143791">
    <property type="entry name" value="DUSP-like"/>
    <property type="match status" value="1"/>
</dbReference>
<dbReference type="InterPro" id="IPR035927">
    <property type="entry name" value="DUSP-like_sf"/>
</dbReference>
<dbReference type="AlphaFoldDB" id="A0AAE0LFF7"/>
<dbReference type="Gene3D" id="2.30.30.380">
    <property type="entry name" value="Zn-finger domain of Sec23/24"/>
    <property type="match status" value="1"/>
</dbReference>
<dbReference type="Pfam" id="PF00443">
    <property type="entry name" value="UCH"/>
    <property type="match status" value="1"/>
</dbReference>
<dbReference type="GO" id="GO:0004843">
    <property type="term" value="F:cysteine-type deubiquitinase activity"/>
    <property type="evidence" value="ECO:0007669"/>
    <property type="project" value="UniProtKB-EC"/>
</dbReference>
<comment type="similarity">
    <text evidence="3">Belongs to the peptidase C19 family.</text>
</comment>
<dbReference type="PROSITE" id="PS00972">
    <property type="entry name" value="USP_1"/>
    <property type="match status" value="1"/>
</dbReference>
<keyword evidence="19" id="KW-1185">Reference proteome</keyword>
<protein>
    <recommendedName>
        <fullName evidence="4">ubiquitinyl hydrolase 1</fullName>
        <ecNumber evidence="4">3.4.19.12</ecNumber>
    </recommendedName>
</protein>
<keyword evidence="8" id="KW-0833">Ubl conjugation pathway</keyword>
<dbReference type="PROSITE" id="PS51283">
    <property type="entry name" value="DUSP"/>
    <property type="match status" value="3"/>
</dbReference>
<evidence type="ECO:0000256" key="7">
    <source>
        <dbReference type="ARBA" id="ARBA00022771"/>
    </source>
</evidence>
<dbReference type="InterPro" id="IPR018200">
    <property type="entry name" value="USP_CS"/>
</dbReference>
<evidence type="ECO:0000256" key="12">
    <source>
        <dbReference type="ARBA" id="ARBA00023242"/>
    </source>
</evidence>
<evidence type="ECO:0000256" key="2">
    <source>
        <dbReference type="ARBA" id="ARBA00004123"/>
    </source>
</evidence>
<dbReference type="InterPro" id="IPR038765">
    <property type="entry name" value="Papain-like_cys_pep_sf"/>
</dbReference>
<dbReference type="InterPro" id="IPR001876">
    <property type="entry name" value="Znf_RanBP2"/>
</dbReference>
<dbReference type="InterPro" id="IPR006615">
    <property type="entry name" value="Pept_C19_DUSP"/>
</dbReference>
<dbReference type="InterPro" id="IPR001394">
    <property type="entry name" value="Peptidase_C19_UCH"/>
</dbReference>
<dbReference type="PROSITE" id="PS00973">
    <property type="entry name" value="USP_2"/>
    <property type="match status" value="1"/>
</dbReference>
<evidence type="ECO:0000256" key="14">
    <source>
        <dbReference type="SAM" id="MobiDB-lite"/>
    </source>
</evidence>
<comment type="catalytic activity">
    <reaction evidence="1">
        <text>Thiol-dependent hydrolysis of ester, thioester, amide, peptide and isopeptide bonds formed by the C-terminal Gly of ubiquitin (a 76-residue protein attached to proteins as an intracellular targeting signal).</text>
        <dbReference type="EC" id="3.4.19.12"/>
    </reaction>
</comment>
<evidence type="ECO:0000256" key="4">
    <source>
        <dbReference type="ARBA" id="ARBA00012759"/>
    </source>
</evidence>
<keyword evidence="12" id="KW-0539">Nucleus</keyword>
<dbReference type="EC" id="3.4.19.12" evidence="4"/>
<dbReference type="GO" id="GO:0005634">
    <property type="term" value="C:nucleus"/>
    <property type="evidence" value="ECO:0007669"/>
    <property type="project" value="UniProtKB-SubCell"/>
</dbReference>
<feature type="region of interest" description="Disordered" evidence="14">
    <location>
        <begin position="1164"/>
        <end position="1193"/>
    </location>
</feature>
<evidence type="ECO:0000256" key="3">
    <source>
        <dbReference type="ARBA" id="ARBA00009085"/>
    </source>
</evidence>
<evidence type="ECO:0000256" key="5">
    <source>
        <dbReference type="ARBA" id="ARBA00022670"/>
    </source>
</evidence>
<feature type="domain" description="USP" evidence="16">
    <location>
        <begin position="111"/>
        <end position="454"/>
    </location>
</feature>
<dbReference type="GO" id="GO:0005829">
    <property type="term" value="C:cytosol"/>
    <property type="evidence" value="ECO:0007669"/>
    <property type="project" value="TreeGrafter"/>
</dbReference>
<dbReference type="GO" id="GO:0004197">
    <property type="term" value="F:cysteine-type endopeptidase activity"/>
    <property type="evidence" value="ECO:0007669"/>
    <property type="project" value="InterPro"/>
</dbReference>
<feature type="region of interest" description="Disordered" evidence="14">
    <location>
        <begin position="953"/>
        <end position="975"/>
    </location>
</feature>
<keyword evidence="11" id="KW-0862">Zinc</keyword>
<organism evidence="18 19">
    <name type="scientific">Cymbomonas tetramitiformis</name>
    <dbReference type="NCBI Taxonomy" id="36881"/>
    <lineage>
        <taxon>Eukaryota</taxon>
        <taxon>Viridiplantae</taxon>
        <taxon>Chlorophyta</taxon>
        <taxon>Pyramimonadophyceae</taxon>
        <taxon>Pyramimonadales</taxon>
        <taxon>Pyramimonadaceae</taxon>
        <taxon>Cymbomonas</taxon>
    </lineage>
</organism>
<evidence type="ECO:0000313" key="19">
    <source>
        <dbReference type="Proteomes" id="UP001190700"/>
    </source>
</evidence>
<feature type="region of interest" description="Disordered" evidence="14">
    <location>
        <begin position="1"/>
        <end position="22"/>
    </location>
</feature>
<feature type="compositionally biased region" description="Polar residues" evidence="14">
    <location>
        <begin position="1"/>
        <end position="13"/>
    </location>
</feature>
<dbReference type="GO" id="GO:0008270">
    <property type="term" value="F:zinc ion binding"/>
    <property type="evidence" value="ECO:0007669"/>
    <property type="project" value="UniProtKB-KW"/>
</dbReference>
<evidence type="ECO:0000259" key="15">
    <source>
        <dbReference type="PROSITE" id="PS50199"/>
    </source>
</evidence>
<evidence type="ECO:0000256" key="10">
    <source>
        <dbReference type="ARBA" id="ARBA00022807"/>
    </source>
</evidence>
<evidence type="ECO:0000256" key="6">
    <source>
        <dbReference type="ARBA" id="ARBA00022723"/>
    </source>
</evidence>
<dbReference type="Proteomes" id="UP001190700">
    <property type="component" value="Unassembled WGS sequence"/>
</dbReference>
<feature type="domain" description="DUSP" evidence="17">
    <location>
        <begin position="498"/>
        <end position="596"/>
    </location>
</feature>
<evidence type="ECO:0000256" key="13">
    <source>
        <dbReference type="PROSITE-ProRule" id="PRU00322"/>
    </source>
</evidence>
<evidence type="ECO:0000256" key="8">
    <source>
        <dbReference type="ARBA" id="ARBA00022786"/>
    </source>
</evidence>
<dbReference type="PROSITE" id="PS01358">
    <property type="entry name" value="ZF_RANBP2_1"/>
    <property type="match status" value="1"/>
</dbReference>
<comment type="caution">
    <text evidence="18">The sequence shown here is derived from an EMBL/GenBank/DDBJ whole genome shotgun (WGS) entry which is preliminary data.</text>
</comment>
<evidence type="ECO:0000313" key="18">
    <source>
        <dbReference type="EMBL" id="KAK3283187.1"/>
    </source>
</evidence>
<keyword evidence="9 18" id="KW-0378">Hydrolase</keyword>
<accession>A0AAE0LFF7</accession>
<dbReference type="Gene3D" id="3.90.70.10">
    <property type="entry name" value="Cysteine proteinases"/>
    <property type="match status" value="1"/>
</dbReference>
<evidence type="ECO:0000259" key="17">
    <source>
        <dbReference type="PROSITE" id="PS51283"/>
    </source>
</evidence>
<dbReference type="EMBL" id="LGRX02002985">
    <property type="protein sequence ID" value="KAK3283187.1"/>
    <property type="molecule type" value="Genomic_DNA"/>
</dbReference>
<sequence length="1240" mass="134292">MKQDGTASLQGTTRGRKTSRVENTSAIDVTQIFRREDITNEVRLAAYGIENSCAKPDACTGIKSSPNCLHGLVPKQGSYRKKGLWTKHPESLRDLGEDPSTLLRESNSTPAGLKNLGATCYVNSALQCLFMNLAFRRGVFCAEETLAREGVLLHLRRLFAELSQGERYFVDPSGLAQALELDNGVQQDGQEFMKLLLSLLESILGHSHVDHVARLVKSLFGGTFAYATTCEKCGQDSENSRNAVDFYELELNVKGFGSLGVSLEDFLSTETLSGDNQYFCDNCLARVDATRRLRLLSLPKVLKFQLKRFVFDCQTFERRKVQDAFSFPLELDLRARIHRDTQEEAVPADASEGHPSGKSGQYELSAILLHKGTNSTSGHYVAHVRCEETQKWWKFDDEAVTLLGDAPFGEASAAKSLGKAAGKRGKAVAGGEKEVVEAGHVTSKEAYLLIYREKRQEGTEITTAPTLPPDLELEVQRCNSELHAMMEEFHQRSEHAGHTTLERQAEVRRVLSTAPLSSGTSTGAAEEGYRWIDFAWLEGWANSAAEVPRIDNNPLLCEHGNADPAKVQQMKRISVLAWEELQHKYGGGPELSQLHCCDACLVARNCTSQQRNNVLAMAAAALDASAKSTESGGHLGPAGVQEELGPMYLVSRTWLMAWVRRPDKAPATGTTLAAAATAPLTCPHSGLLPESSGSGARRAVLPAAVWEYLQSEAAAGGEPMDLERAATEGDREEAVSGAFGREAMETCGTTDGGGSATPEVITMCEIAAGEEIQEMPPKSEGGGSPVMRPAPVFMAGAPDCAQCAATLCEKAVVGQRSRDDAILQREALGDLLAVTSPALQPGENYYVLPTGWVQQWRSFVGGASARSSKAPTAPPPALTLEEAVAELLCNHGRGRFPAPVVTRHRSGHWMQRDAEADPYVLLTELQWAQLSSFFQPSRNDVVANLQVVEQEQSAGAAGVGRRKRGRSPAGGAKALGGESGNARLCFKPEVCTECLEEQQERERLAAANYSNATISVHVVHRGKQKKGHAAGVGAGDTGEPPWWMVSSGGRARERSRRGQKELTVNSDLQLKALKLLIWGQFNVHPEDMELWCRERVVGGAETQTLGESEIGPGECITVVAGNDHDPNDETLLASMDDSAAGRPTGPERGFQGTGLLGQWPALAKPSHASDNDEATGSGIKENHEHDIGSGQVDSHAAEQIAFVAKQWTCKHCTLMNSMSDEFCNVCDQRRQECIDLIADL</sequence>
<feature type="domain" description="RanBP2-type" evidence="15">
    <location>
        <begin position="1203"/>
        <end position="1232"/>
    </location>
</feature>
<evidence type="ECO:0000256" key="11">
    <source>
        <dbReference type="ARBA" id="ARBA00022833"/>
    </source>
</evidence>
<name>A0AAE0LFF7_9CHLO</name>
<gene>
    <name evidence="18" type="ORF">CYMTET_9104</name>
</gene>
<keyword evidence="10" id="KW-0788">Thiol protease</keyword>